<keyword evidence="1" id="KW-0732">Signal</keyword>
<evidence type="ECO:0008006" key="4">
    <source>
        <dbReference type="Google" id="ProtNLM"/>
    </source>
</evidence>
<evidence type="ECO:0000313" key="3">
    <source>
        <dbReference type="Proteomes" id="UP001175226"/>
    </source>
</evidence>
<reference evidence="2" key="1">
    <citation type="submission" date="2023-06" db="EMBL/GenBank/DDBJ databases">
        <authorList>
            <consortium name="Lawrence Berkeley National Laboratory"/>
            <person name="Ahrendt S."/>
            <person name="Sahu N."/>
            <person name="Indic B."/>
            <person name="Wong-Bajracharya J."/>
            <person name="Merenyi Z."/>
            <person name="Ke H.-M."/>
            <person name="Monk M."/>
            <person name="Kocsube S."/>
            <person name="Drula E."/>
            <person name="Lipzen A."/>
            <person name="Balint B."/>
            <person name="Henrissat B."/>
            <person name="Andreopoulos B."/>
            <person name="Martin F.M."/>
            <person name="Harder C.B."/>
            <person name="Rigling D."/>
            <person name="Ford K.L."/>
            <person name="Foster G.D."/>
            <person name="Pangilinan J."/>
            <person name="Papanicolaou A."/>
            <person name="Barry K."/>
            <person name="LaButti K."/>
            <person name="Viragh M."/>
            <person name="Koriabine M."/>
            <person name="Yan M."/>
            <person name="Riley R."/>
            <person name="Champramary S."/>
            <person name="Plett K.L."/>
            <person name="Tsai I.J."/>
            <person name="Slot J."/>
            <person name="Sipos G."/>
            <person name="Plett J."/>
            <person name="Nagy L.G."/>
            <person name="Grigoriev I.V."/>
        </authorList>
    </citation>
    <scope>NUCLEOTIDE SEQUENCE</scope>
    <source>
        <strain evidence="2">FPL87.14</strain>
    </source>
</reference>
<comment type="caution">
    <text evidence="2">The sequence shown here is derived from an EMBL/GenBank/DDBJ whole genome shotgun (WGS) entry which is preliminary data.</text>
</comment>
<name>A0AA39J7B2_9AGAR</name>
<sequence>MTVAGALVSTACLALWPSSKQVLCLRDYRTGGLWEDRNGSQRVYINDAFVGLLRTNGTAGCHERSKISLMMGESMA</sequence>
<evidence type="ECO:0000313" key="2">
    <source>
        <dbReference type="EMBL" id="KAK0436692.1"/>
    </source>
</evidence>
<evidence type="ECO:0000256" key="1">
    <source>
        <dbReference type="SAM" id="SignalP"/>
    </source>
</evidence>
<protein>
    <recommendedName>
        <fullName evidence="4">Secreted protein</fullName>
    </recommendedName>
</protein>
<proteinExistence type="predicted"/>
<dbReference type="AlphaFoldDB" id="A0AA39J7B2"/>
<keyword evidence="3" id="KW-1185">Reference proteome</keyword>
<feature type="signal peptide" evidence="1">
    <location>
        <begin position="1"/>
        <end position="21"/>
    </location>
</feature>
<organism evidence="2 3">
    <name type="scientific">Armillaria borealis</name>
    <dbReference type="NCBI Taxonomy" id="47425"/>
    <lineage>
        <taxon>Eukaryota</taxon>
        <taxon>Fungi</taxon>
        <taxon>Dikarya</taxon>
        <taxon>Basidiomycota</taxon>
        <taxon>Agaricomycotina</taxon>
        <taxon>Agaricomycetes</taxon>
        <taxon>Agaricomycetidae</taxon>
        <taxon>Agaricales</taxon>
        <taxon>Marasmiineae</taxon>
        <taxon>Physalacriaceae</taxon>
        <taxon>Armillaria</taxon>
    </lineage>
</organism>
<gene>
    <name evidence="2" type="ORF">EV421DRAFT_1103039</name>
</gene>
<dbReference type="EMBL" id="JAUEPT010000053">
    <property type="protein sequence ID" value="KAK0436692.1"/>
    <property type="molecule type" value="Genomic_DNA"/>
</dbReference>
<feature type="chain" id="PRO_5041310234" description="Secreted protein" evidence="1">
    <location>
        <begin position="22"/>
        <end position="76"/>
    </location>
</feature>
<accession>A0AA39J7B2</accession>
<dbReference type="Proteomes" id="UP001175226">
    <property type="component" value="Unassembled WGS sequence"/>
</dbReference>